<dbReference type="PIRSF" id="PIRSF037016">
    <property type="entry name" value="Pseudouridin_synth_euk_prd"/>
    <property type="match status" value="1"/>
</dbReference>
<comment type="caution">
    <text evidence="6">The sequence shown here is derived from an EMBL/GenBank/DDBJ whole genome shotgun (WGS) entry which is preliminary data.</text>
</comment>
<reference evidence="6" key="1">
    <citation type="submission" date="2021-03" db="EMBL/GenBank/DDBJ databases">
        <authorList>
            <person name="Jaffe A."/>
        </authorList>
    </citation>
    <scope>NUCLEOTIDE SEQUENCE</scope>
    <source>
        <strain evidence="6">RIFCSPLOWO2_01_FULL_AR10_48_17</strain>
    </source>
</reference>
<dbReference type="CDD" id="cd02576">
    <property type="entry name" value="PseudoU_synth_ScPUS7"/>
    <property type="match status" value="1"/>
</dbReference>
<feature type="active site" description="Nucleophile" evidence="4">
    <location>
        <position position="102"/>
    </location>
</feature>
<protein>
    <recommendedName>
        <fullName evidence="4">Probable tRNA pseudouridine synthase D</fullName>
        <ecNumber evidence="4">5.4.99.27</ecNumber>
    </recommendedName>
    <alternativeName>
        <fullName evidence="4">tRNA pseudouridine(13) synthase</fullName>
    </alternativeName>
    <alternativeName>
        <fullName evidence="4">tRNA pseudouridylate synthase D</fullName>
    </alternativeName>
    <alternativeName>
        <fullName evidence="4">tRNA-uridine isomerase D</fullName>
    </alternativeName>
</protein>
<dbReference type="InterPro" id="IPR020103">
    <property type="entry name" value="PsdUridine_synth_cat_dom_sf"/>
</dbReference>
<dbReference type="PROSITE" id="PS01268">
    <property type="entry name" value="UPF0024"/>
    <property type="match status" value="1"/>
</dbReference>
<dbReference type="InterPro" id="IPR020119">
    <property type="entry name" value="PsdUridine_synth_TruD_CS"/>
</dbReference>
<dbReference type="PANTHER" id="PTHR13326">
    <property type="entry name" value="TRNA PSEUDOURIDINE SYNTHASE D"/>
    <property type="match status" value="1"/>
</dbReference>
<dbReference type="InterPro" id="IPR001656">
    <property type="entry name" value="PsdUridine_synth_TruD"/>
</dbReference>
<dbReference type="GO" id="GO:0031119">
    <property type="term" value="P:tRNA pseudouridine synthesis"/>
    <property type="evidence" value="ECO:0007669"/>
    <property type="project" value="UniProtKB-UniRule"/>
</dbReference>
<dbReference type="GO" id="GO:0003723">
    <property type="term" value="F:RNA binding"/>
    <property type="evidence" value="ECO:0007669"/>
    <property type="project" value="InterPro"/>
</dbReference>
<evidence type="ECO:0000313" key="6">
    <source>
        <dbReference type="EMBL" id="MBS3061083.1"/>
    </source>
</evidence>
<evidence type="ECO:0000256" key="3">
    <source>
        <dbReference type="ARBA" id="ARBA00023235"/>
    </source>
</evidence>
<dbReference type="GO" id="GO:0160150">
    <property type="term" value="F:tRNA pseudouridine(13) synthase activity"/>
    <property type="evidence" value="ECO:0007669"/>
    <property type="project" value="UniProtKB-EC"/>
</dbReference>
<evidence type="ECO:0000256" key="2">
    <source>
        <dbReference type="ARBA" id="ARBA00022694"/>
    </source>
</evidence>
<sequence length="417" mass="47820">MTTVFSTQSQGIGGTLKYRYSDFLVEEIQPNGKPCEIKRFFGDTGLDNATPIQAPEKPLDRAQSHLHCDLEKYNCDIPMALAHLSRFLHVSKKRVGYAGLKDKRAITCQRISLFDPDLKQLERFRSRMMDLRNFEWSDQRIEIGDLSGNRFTITIRNIDLGRDEIQNRINEFERQAETIGVANYFGEQRFGGIRQNTHLVGKLLLKGKLDEGILLYLTHLSEKESPELTEIRKKLAADHDFGFALKAFPQKYRFERAMLQHLHNNPNDYAGALQKLPKHLRYLFTHAWQSHLFNELLSKRMQSGIGLQPIPKDKIENGEIMHPLLGFDSILDEGKLGALEQEVLIENDFSLPEFKSTKIPEISSAGSHRQISVKPKNWKTLAIQDDEYFPGKQKATVSFELVKGTYATTVLNELMKN</sequence>
<comment type="catalytic activity">
    <reaction evidence="4">
        <text>uridine(13) in tRNA = pseudouridine(13) in tRNA</text>
        <dbReference type="Rhea" id="RHEA:42540"/>
        <dbReference type="Rhea" id="RHEA-COMP:10105"/>
        <dbReference type="Rhea" id="RHEA-COMP:10106"/>
        <dbReference type="ChEBI" id="CHEBI:65314"/>
        <dbReference type="ChEBI" id="CHEBI:65315"/>
        <dbReference type="EC" id="5.4.99.27"/>
    </reaction>
</comment>
<dbReference type="SUPFAM" id="SSF55120">
    <property type="entry name" value="Pseudouridine synthase"/>
    <property type="match status" value="1"/>
</dbReference>
<dbReference type="AlphaFoldDB" id="A0A8T4L1D8"/>
<dbReference type="NCBIfam" id="TIGR00094">
    <property type="entry name" value="tRNA_TruD_broad"/>
    <property type="match status" value="1"/>
</dbReference>
<dbReference type="Proteomes" id="UP000675968">
    <property type="component" value="Unassembled WGS sequence"/>
</dbReference>
<evidence type="ECO:0000259" key="5">
    <source>
        <dbReference type="PROSITE" id="PS50984"/>
    </source>
</evidence>
<comment type="similarity">
    <text evidence="1 4">Belongs to the pseudouridine synthase TruD family.</text>
</comment>
<comment type="function">
    <text evidence="4">Could be responsible for synthesis of pseudouridine from uracil-13 in transfer RNAs.</text>
</comment>
<keyword evidence="3 4" id="KW-0413">Isomerase</keyword>
<evidence type="ECO:0000256" key="4">
    <source>
        <dbReference type="HAMAP-Rule" id="MF_01082"/>
    </source>
</evidence>
<evidence type="ECO:0000256" key="1">
    <source>
        <dbReference type="ARBA" id="ARBA00007953"/>
    </source>
</evidence>
<dbReference type="InterPro" id="IPR011760">
    <property type="entry name" value="PsdUridine_synth_TruD_insert"/>
</dbReference>
<dbReference type="Gene3D" id="3.30.2350.20">
    <property type="entry name" value="TruD, catalytic domain"/>
    <property type="match status" value="3"/>
</dbReference>
<dbReference type="PANTHER" id="PTHR13326:SF21">
    <property type="entry name" value="PSEUDOURIDYLATE SYNTHASE PUS7L"/>
    <property type="match status" value="1"/>
</dbReference>
<evidence type="ECO:0000313" key="7">
    <source>
        <dbReference type="Proteomes" id="UP000675968"/>
    </source>
</evidence>
<feature type="domain" description="TRUD" evidence="5">
    <location>
        <begin position="180"/>
        <end position="374"/>
    </location>
</feature>
<accession>A0A8T4L1D8</accession>
<gene>
    <name evidence="4 6" type="primary">truD</name>
    <name evidence="6" type="ORF">J4215_00710</name>
</gene>
<name>A0A8T4L1D8_9ARCH</name>
<dbReference type="Pfam" id="PF01142">
    <property type="entry name" value="TruD"/>
    <property type="match status" value="2"/>
</dbReference>
<dbReference type="EC" id="5.4.99.27" evidence="4"/>
<reference evidence="6" key="2">
    <citation type="submission" date="2021-05" db="EMBL/GenBank/DDBJ databases">
        <title>Protein family content uncovers lineage relationships and bacterial pathway maintenance mechanisms in DPANN archaea.</title>
        <authorList>
            <person name="Castelle C.J."/>
            <person name="Meheust R."/>
            <person name="Jaffe A.L."/>
            <person name="Seitz K."/>
            <person name="Gong X."/>
            <person name="Baker B.J."/>
            <person name="Banfield J.F."/>
        </authorList>
    </citation>
    <scope>NUCLEOTIDE SEQUENCE</scope>
    <source>
        <strain evidence="6">RIFCSPLOWO2_01_FULL_AR10_48_17</strain>
    </source>
</reference>
<dbReference type="EMBL" id="JAGVWC010000006">
    <property type="protein sequence ID" value="MBS3061083.1"/>
    <property type="molecule type" value="Genomic_DNA"/>
</dbReference>
<dbReference type="PROSITE" id="PS50984">
    <property type="entry name" value="TRUD"/>
    <property type="match status" value="1"/>
</dbReference>
<dbReference type="HAMAP" id="MF_01082">
    <property type="entry name" value="TruD"/>
    <property type="match status" value="1"/>
</dbReference>
<proteinExistence type="inferred from homology"/>
<organism evidence="6 7">
    <name type="scientific">Candidatus Iainarchaeum sp</name>
    <dbReference type="NCBI Taxonomy" id="3101447"/>
    <lineage>
        <taxon>Archaea</taxon>
        <taxon>Candidatus Iainarchaeota</taxon>
        <taxon>Candidatus Iainarchaeia</taxon>
        <taxon>Candidatus Iainarchaeales</taxon>
        <taxon>Candidatus Iainarchaeaceae</taxon>
        <taxon>Candidatus Iainarchaeum</taxon>
    </lineage>
</organism>
<dbReference type="InterPro" id="IPR042214">
    <property type="entry name" value="TruD_catalytic"/>
</dbReference>
<keyword evidence="2 4" id="KW-0819">tRNA processing</keyword>